<protein>
    <submittedName>
        <fullName evidence="2">Uncharacterized protein</fullName>
    </submittedName>
</protein>
<organism evidence="2 3">
    <name type="scientific">Hortaea werneckii</name>
    <name type="common">Black yeast</name>
    <name type="synonym">Cladosporium werneckii</name>
    <dbReference type="NCBI Taxonomy" id="91943"/>
    <lineage>
        <taxon>Eukaryota</taxon>
        <taxon>Fungi</taxon>
        <taxon>Dikarya</taxon>
        <taxon>Ascomycota</taxon>
        <taxon>Pezizomycotina</taxon>
        <taxon>Dothideomycetes</taxon>
        <taxon>Dothideomycetidae</taxon>
        <taxon>Mycosphaerellales</taxon>
        <taxon>Teratosphaeriaceae</taxon>
        <taxon>Hortaea</taxon>
    </lineage>
</organism>
<gene>
    <name evidence="2" type="ORF">D0865_00802</name>
</gene>
<evidence type="ECO:0000313" key="3">
    <source>
        <dbReference type="Proteomes" id="UP000270230"/>
    </source>
</evidence>
<evidence type="ECO:0000313" key="2">
    <source>
        <dbReference type="EMBL" id="RMY61790.1"/>
    </source>
</evidence>
<feature type="region of interest" description="Disordered" evidence="1">
    <location>
        <begin position="31"/>
        <end position="63"/>
    </location>
</feature>
<evidence type="ECO:0000256" key="1">
    <source>
        <dbReference type="SAM" id="MobiDB-lite"/>
    </source>
</evidence>
<accession>A0A3M7DC24</accession>
<proteinExistence type="predicted"/>
<reference evidence="2 3" key="1">
    <citation type="journal article" date="2018" name="BMC Genomics">
        <title>Genomic evidence for intraspecific hybridization in a clonal and extremely halotolerant yeast.</title>
        <authorList>
            <person name="Gostincar C."/>
            <person name="Stajich J.E."/>
            <person name="Zupancic J."/>
            <person name="Zalar P."/>
            <person name="Gunde-Cimerman N."/>
        </authorList>
    </citation>
    <scope>NUCLEOTIDE SEQUENCE [LARGE SCALE GENOMIC DNA]</scope>
    <source>
        <strain evidence="2 3">EXF-151</strain>
    </source>
</reference>
<dbReference type="AlphaFoldDB" id="A0A3M7DC24"/>
<dbReference type="Proteomes" id="UP000270230">
    <property type="component" value="Unassembled WGS sequence"/>
</dbReference>
<name>A0A3M7DC24_HORWE</name>
<sequence length="127" mass="13671">MPSLTASWNSARAGGALSFIADARILRHPHAAKSGRSFGKSRYSPTRDLKSSVSPPGSTYHITNEGKRANMVKPITGVRLYQHCDSLHTAGYGGRGPDTTGQGGAPQVRDEEECLGTASGYFWWYGK</sequence>
<feature type="compositionally biased region" description="Polar residues" evidence="1">
    <location>
        <begin position="51"/>
        <end position="62"/>
    </location>
</feature>
<comment type="caution">
    <text evidence="2">The sequence shown here is derived from an EMBL/GenBank/DDBJ whole genome shotgun (WGS) entry which is preliminary data.</text>
</comment>
<dbReference type="EMBL" id="QWIN01000026">
    <property type="protein sequence ID" value="RMY61790.1"/>
    <property type="molecule type" value="Genomic_DNA"/>
</dbReference>